<comment type="caution">
    <text evidence="1">The sequence shown here is derived from an EMBL/GenBank/DDBJ whole genome shotgun (WGS) entry which is preliminary data.</text>
</comment>
<accession>A0ACB8NKA1</accession>
<sequence>MANTVELGGGSELIITRRTDKGTSTKTFGSREYLRYKSMGLATVQTREHMVRMKVIKEMNRTGVEAMRTRVGMKNNIMVFSVSAYY</sequence>
<dbReference type="EMBL" id="CM039170">
    <property type="protein sequence ID" value="KAH9798539.1"/>
    <property type="molecule type" value="Genomic_DNA"/>
</dbReference>
<proteinExistence type="predicted"/>
<name>A0ACB8NKA1_CITSI</name>
<evidence type="ECO:0000313" key="2">
    <source>
        <dbReference type="Proteomes" id="UP000829398"/>
    </source>
</evidence>
<gene>
    <name evidence="1" type="ORF">KPL71_000048</name>
</gene>
<reference evidence="2" key="1">
    <citation type="journal article" date="2023" name="Hortic. Res.">
        <title>A chromosome-level phased genome enabling allele-level studies in sweet orange: a case study on citrus Huanglongbing tolerance.</title>
        <authorList>
            <person name="Wu B."/>
            <person name="Yu Q."/>
            <person name="Deng Z."/>
            <person name="Duan Y."/>
            <person name="Luo F."/>
            <person name="Gmitter F. Jr."/>
        </authorList>
    </citation>
    <scope>NUCLEOTIDE SEQUENCE [LARGE SCALE GENOMIC DNA]</scope>
    <source>
        <strain evidence="2">cv. Valencia</strain>
    </source>
</reference>
<keyword evidence="2" id="KW-1185">Reference proteome</keyword>
<organism evidence="1 2">
    <name type="scientific">Citrus sinensis</name>
    <name type="common">Sweet orange</name>
    <name type="synonym">Citrus aurantium var. sinensis</name>
    <dbReference type="NCBI Taxonomy" id="2711"/>
    <lineage>
        <taxon>Eukaryota</taxon>
        <taxon>Viridiplantae</taxon>
        <taxon>Streptophyta</taxon>
        <taxon>Embryophyta</taxon>
        <taxon>Tracheophyta</taxon>
        <taxon>Spermatophyta</taxon>
        <taxon>Magnoliopsida</taxon>
        <taxon>eudicotyledons</taxon>
        <taxon>Gunneridae</taxon>
        <taxon>Pentapetalae</taxon>
        <taxon>rosids</taxon>
        <taxon>malvids</taxon>
        <taxon>Sapindales</taxon>
        <taxon>Rutaceae</taxon>
        <taxon>Aurantioideae</taxon>
        <taxon>Citrus</taxon>
    </lineage>
</organism>
<dbReference type="Proteomes" id="UP000829398">
    <property type="component" value="Chromosome 1"/>
</dbReference>
<evidence type="ECO:0000313" key="1">
    <source>
        <dbReference type="EMBL" id="KAH9798539.1"/>
    </source>
</evidence>
<protein>
    <submittedName>
        <fullName evidence="1">Uncharacterized protein</fullName>
    </submittedName>
</protein>